<dbReference type="OrthoDB" id="8566042at2"/>
<protein>
    <submittedName>
        <fullName evidence="3">PEP-CTERM motif protein</fullName>
    </submittedName>
</protein>
<name>A0A517NQ30_9BACT</name>
<dbReference type="EMBL" id="CP036526">
    <property type="protein sequence ID" value="QDT09236.1"/>
    <property type="molecule type" value="Genomic_DNA"/>
</dbReference>
<gene>
    <name evidence="3" type="ORF">K239x_11810</name>
</gene>
<feature type="domain" description="Ice-binding protein C-terminal" evidence="2">
    <location>
        <begin position="192"/>
        <end position="214"/>
    </location>
</feature>
<proteinExistence type="predicted"/>
<evidence type="ECO:0000256" key="1">
    <source>
        <dbReference type="SAM" id="SignalP"/>
    </source>
</evidence>
<dbReference type="RefSeq" id="WP_145416793.1">
    <property type="nucleotide sequence ID" value="NZ_CP036526.1"/>
</dbReference>
<dbReference type="Pfam" id="PF07589">
    <property type="entry name" value="PEP-CTERM"/>
    <property type="match status" value="1"/>
</dbReference>
<evidence type="ECO:0000313" key="3">
    <source>
        <dbReference type="EMBL" id="QDT09236.1"/>
    </source>
</evidence>
<organism evidence="3 4">
    <name type="scientific">Stieleria marina</name>
    <dbReference type="NCBI Taxonomy" id="1930275"/>
    <lineage>
        <taxon>Bacteria</taxon>
        <taxon>Pseudomonadati</taxon>
        <taxon>Planctomycetota</taxon>
        <taxon>Planctomycetia</taxon>
        <taxon>Pirellulales</taxon>
        <taxon>Pirellulaceae</taxon>
        <taxon>Stieleria</taxon>
    </lineage>
</organism>
<dbReference type="InterPro" id="IPR013424">
    <property type="entry name" value="Ice-binding_C"/>
</dbReference>
<dbReference type="NCBIfam" id="TIGR02595">
    <property type="entry name" value="PEP_CTERM"/>
    <property type="match status" value="1"/>
</dbReference>
<dbReference type="AlphaFoldDB" id="A0A517NQ30"/>
<feature type="chain" id="PRO_5022161747" evidence="1">
    <location>
        <begin position="25"/>
        <end position="216"/>
    </location>
</feature>
<evidence type="ECO:0000313" key="4">
    <source>
        <dbReference type="Proteomes" id="UP000319817"/>
    </source>
</evidence>
<evidence type="ECO:0000259" key="2">
    <source>
        <dbReference type="Pfam" id="PF07589"/>
    </source>
</evidence>
<dbReference type="Proteomes" id="UP000319817">
    <property type="component" value="Chromosome"/>
</dbReference>
<sequence length="216" mass="23559" precursor="true">MRRTQLWMLLFAAGLLSYDRAAEAAILVDTAASQENSDLNPLAGFNTWAGQSFTPAQSNVAGARIGVRLRAGETVDGHSFELELRNTVNGTPILGGIQSTTEIKSDTMIFGADDFIEFTFDTPIMVTPDDTYYWAFREVNTPSSTIPRGDFLGQNPGTYAGGNSFTGMGNSSPTSFNFDYQFQTLYDSSVTAVPEPSTFFLLAVSMSAIGLRRRQR</sequence>
<keyword evidence="4" id="KW-1185">Reference proteome</keyword>
<feature type="signal peptide" evidence="1">
    <location>
        <begin position="1"/>
        <end position="24"/>
    </location>
</feature>
<keyword evidence="1" id="KW-0732">Signal</keyword>
<accession>A0A517NQ30</accession>
<reference evidence="3 4" key="1">
    <citation type="submission" date="2019-02" db="EMBL/GenBank/DDBJ databases">
        <title>Deep-cultivation of Planctomycetes and their phenomic and genomic characterization uncovers novel biology.</title>
        <authorList>
            <person name="Wiegand S."/>
            <person name="Jogler M."/>
            <person name="Boedeker C."/>
            <person name="Pinto D."/>
            <person name="Vollmers J."/>
            <person name="Rivas-Marin E."/>
            <person name="Kohn T."/>
            <person name="Peeters S.H."/>
            <person name="Heuer A."/>
            <person name="Rast P."/>
            <person name="Oberbeckmann S."/>
            <person name="Bunk B."/>
            <person name="Jeske O."/>
            <person name="Meyerdierks A."/>
            <person name="Storesund J.E."/>
            <person name="Kallscheuer N."/>
            <person name="Luecker S."/>
            <person name="Lage O.M."/>
            <person name="Pohl T."/>
            <person name="Merkel B.J."/>
            <person name="Hornburger P."/>
            <person name="Mueller R.-W."/>
            <person name="Bruemmer F."/>
            <person name="Labrenz M."/>
            <person name="Spormann A.M."/>
            <person name="Op den Camp H."/>
            <person name="Overmann J."/>
            <person name="Amann R."/>
            <person name="Jetten M.S.M."/>
            <person name="Mascher T."/>
            <person name="Medema M.H."/>
            <person name="Devos D.P."/>
            <person name="Kaster A.-K."/>
            <person name="Ovreas L."/>
            <person name="Rohde M."/>
            <person name="Galperin M.Y."/>
            <person name="Jogler C."/>
        </authorList>
    </citation>
    <scope>NUCLEOTIDE SEQUENCE [LARGE SCALE GENOMIC DNA]</scope>
    <source>
        <strain evidence="3 4">K23_9</strain>
    </source>
</reference>